<dbReference type="EMBL" id="BLAL01000285">
    <property type="protein sequence ID" value="GET00002.1"/>
    <property type="molecule type" value="Genomic_DNA"/>
</dbReference>
<evidence type="ECO:0000256" key="4">
    <source>
        <dbReference type="SAM" id="Phobius"/>
    </source>
</evidence>
<protein>
    <recommendedName>
        <fullName evidence="8">Galactose oxidase</fullName>
    </recommendedName>
</protein>
<evidence type="ECO:0000313" key="6">
    <source>
        <dbReference type="EMBL" id="GET00002.1"/>
    </source>
</evidence>
<feature type="compositionally biased region" description="Low complexity" evidence="3">
    <location>
        <begin position="463"/>
        <end position="478"/>
    </location>
</feature>
<keyword evidence="2" id="KW-0677">Repeat</keyword>
<keyword evidence="1" id="KW-0880">Kelch repeat</keyword>
<feature type="region of interest" description="Disordered" evidence="3">
    <location>
        <begin position="501"/>
        <end position="559"/>
    </location>
</feature>
<dbReference type="OrthoDB" id="432528at2759"/>
<accession>A0A8H3M943</accession>
<keyword evidence="4" id="KW-0472">Membrane</keyword>
<evidence type="ECO:0000313" key="7">
    <source>
        <dbReference type="Proteomes" id="UP000615446"/>
    </source>
</evidence>
<sequence>MGYKIFNLHLMSILLIQFFLWVTVINGQFIPGPRSGHTANFVNDKVYFIGGYNFSIAPLTSDIFYYGGSGNQVTWVDLNGLVGVDIPFKFGHVAAVGGPNQDLLFVIGGLNTNLVYQLDTKIDKISAPITLGNILEANRLFMSSASYGGKIYLFGGNDLNNMNMLYNNLYIFDTINLNWQAGSLINAPPPTTKLTSTMVNGVIYYIGGILQNDVHQSMTNIFQYDTVSNTWSLKIATLALGGVPGPRFGHTAVLVDAKICIFGGIYLNFQSPEEPIAMLDTITLEWSIPQFYNPKMPNLPNLVYHTATLIDKYMLVAFGNDTNVPVKYGVNGLNNNFYIFDFNKFQWTSETAIDFVKTTPNTNPTSNPSNTNPNPNPNPILPITTKVTSTISSTTSPTSPPNQDQITNKPVIVGLSVGIVLVGSAAVGALILVFYKRRNQKGELGHSDVPNGEIPSNRQSTLYPNQQYAPTPQYQPTNHQQFIPPQQQRISNYHNLTQPQRYSGQENTILPIPSDGDRFSERSSNYHPGSETYPYSHGSESYPYSQGSETPPPPPPKFP</sequence>
<feature type="region of interest" description="Disordered" evidence="3">
    <location>
        <begin position="358"/>
        <end position="384"/>
    </location>
</feature>
<dbReference type="SUPFAM" id="SSF117281">
    <property type="entry name" value="Kelch motif"/>
    <property type="match status" value="1"/>
</dbReference>
<dbReference type="PANTHER" id="PTHR46093:SF18">
    <property type="entry name" value="FIBRONECTIN TYPE-III DOMAIN-CONTAINING PROTEIN"/>
    <property type="match status" value="1"/>
</dbReference>
<evidence type="ECO:0008006" key="8">
    <source>
        <dbReference type="Google" id="ProtNLM"/>
    </source>
</evidence>
<feature type="transmembrane region" description="Helical" evidence="4">
    <location>
        <begin position="411"/>
        <end position="435"/>
    </location>
</feature>
<dbReference type="AlphaFoldDB" id="A0A8H3M943"/>
<keyword evidence="5" id="KW-0732">Signal</keyword>
<feature type="chain" id="PRO_5034096248" description="Galactose oxidase" evidence="5">
    <location>
        <begin position="28"/>
        <end position="559"/>
    </location>
</feature>
<evidence type="ECO:0000256" key="1">
    <source>
        <dbReference type="ARBA" id="ARBA00022441"/>
    </source>
</evidence>
<feature type="compositionally biased region" description="Low complexity" evidence="3">
    <location>
        <begin position="358"/>
        <end position="373"/>
    </location>
</feature>
<dbReference type="Gene3D" id="2.120.10.80">
    <property type="entry name" value="Kelch-type beta propeller"/>
    <property type="match status" value="2"/>
</dbReference>
<proteinExistence type="predicted"/>
<evidence type="ECO:0000256" key="5">
    <source>
        <dbReference type="SAM" id="SignalP"/>
    </source>
</evidence>
<keyword evidence="4" id="KW-1133">Transmembrane helix</keyword>
<dbReference type="InterPro" id="IPR015915">
    <property type="entry name" value="Kelch-typ_b-propeller"/>
</dbReference>
<name>A0A8H3M943_9GLOM</name>
<dbReference type="Proteomes" id="UP000615446">
    <property type="component" value="Unassembled WGS sequence"/>
</dbReference>
<organism evidence="6 7">
    <name type="scientific">Rhizophagus clarus</name>
    <dbReference type="NCBI Taxonomy" id="94130"/>
    <lineage>
        <taxon>Eukaryota</taxon>
        <taxon>Fungi</taxon>
        <taxon>Fungi incertae sedis</taxon>
        <taxon>Mucoromycota</taxon>
        <taxon>Glomeromycotina</taxon>
        <taxon>Glomeromycetes</taxon>
        <taxon>Glomerales</taxon>
        <taxon>Glomeraceae</taxon>
        <taxon>Rhizophagus</taxon>
    </lineage>
</organism>
<feature type="region of interest" description="Disordered" evidence="3">
    <location>
        <begin position="442"/>
        <end position="479"/>
    </location>
</feature>
<feature type="signal peptide" evidence="5">
    <location>
        <begin position="1"/>
        <end position="27"/>
    </location>
</feature>
<gene>
    <name evidence="6" type="ORF">RCL2_002647700</name>
</gene>
<keyword evidence="4" id="KW-0812">Transmembrane</keyword>
<evidence type="ECO:0000256" key="2">
    <source>
        <dbReference type="ARBA" id="ARBA00022737"/>
    </source>
</evidence>
<feature type="compositionally biased region" description="Polar residues" evidence="3">
    <location>
        <begin position="538"/>
        <end position="549"/>
    </location>
</feature>
<reference evidence="6" key="1">
    <citation type="submission" date="2019-10" db="EMBL/GenBank/DDBJ databases">
        <title>Conservation and host-specific expression of non-tandemly repeated heterogenous ribosome RNA gene in arbuscular mycorrhizal fungi.</title>
        <authorList>
            <person name="Maeda T."/>
            <person name="Kobayashi Y."/>
            <person name="Nakagawa T."/>
            <person name="Ezawa T."/>
            <person name="Yamaguchi K."/>
            <person name="Bino T."/>
            <person name="Nishimoto Y."/>
            <person name="Shigenobu S."/>
            <person name="Kawaguchi M."/>
        </authorList>
    </citation>
    <scope>NUCLEOTIDE SEQUENCE</scope>
    <source>
        <strain evidence="6">HR1</strain>
    </source>
</reference>
<dbReference type="Pfam" id="PF24681">
    <property type="entry name" value="Kelch_KLHDC2_KLHL20_DRC7"/>
    <property type="match status" value="1"/>
</dbReference>
<dbReference type="PANTHER" id="PTHR46093">
    <property type="entry name" value="ACYL-COA-BINDING DOMAIN-CONTAINING PROTEIN 5"/>
    <property type="match status" value="1"/>
</dbReference>
<feature type="compositionally biased region" description="Pro residues" evidence="3">
    <location>
        <begin position="550"/>
        <end position="559"/>
    </location>
</feature>
<evidence type="ECO:0000256" key="3">
    <source>
        <dbReference type="SAM" id="MobiDB-lite"/>
    </source>
</evidence>
<comment type="caution">
    <text evidence="6">The sequence shown here is derived from an EMBL/GenBank/DDBJ whole genome shotgun (WGS) entry which is preliminary data.</text>
</comment>